<name>A0ABR8E8G9_9CYAN</name>
<organism evidence="1 2">
    <name type="scientific">Planktothricoides raciborskii FACHB-1370</name>
    <dbReference type="NCBI Taxonomy" id="2949576"/>
    <lineage>
        <taxon>Bacteria</taxon>
        <taxon>Bacillati</taxon>
        <taxon>Cyanobacteriota</taxon>
        <taxon>Cyanophyceae</taxon>
        <taxon>Oscillatoriophycideae</taxon>
        <taxon>Oscillatoriales</taxon>
        <taxon>Oscillatoriaceae</taxon>
        <taxon>Planktothricoides</taxon>
    </lineage>
</organism>
<dbReference type="EMBL" id="JACJSK010000005">
    <property type="protein sequence ID" value="MBD2543124.1"/>
    <property type="molecule type" value="Genomic_DNA"/>
</dbReference>
<protein>
    <submittedName>
        <fullName evidence="1">Uncharacterized protein</fullName>
    </submittedName>
</protein>
<accession>A0ABR8E8G9</accession>
<comment type="caution">
    <text evidence="1">The sequence shown here is derived from an EMBL/GenBank/DDBJ whole genome shotgun (WGS) entry which is preliminary data.</text>
</comment>
<keyword evidence="2" id="KW-1185">Reference proteome</keyword>
<sequence length="58" mass="6482">MINYGLKKKTTSWLDVVNLAEFSHDILSLGYLGKDSAKLPVVRPLAVSHQRSPLNPDF</sequence>
<proteinExistence type="predicted"/>
<dbReference type="RefSeq" id="WP_156331595.1">
    <property type="nucleotide sequence ID" value="NZ_JACJSK010000005.1"/>
</dbReference>
<dbReference type="Proteomes" id="UP000641954">
    <property type="component" value="Unassembled WGS sequence"/>
</dbReference>
<evidence type="ECO:0000313" key="1">
    <source>
        <dbReference type="EMBL" id="MBD2543124.1"/>
    </source>
</evidence>
<gene>
    <name evidence="1" type="ORF">H6G72_04510</name>
</gene>
<reference evidence="1 2" key="1">
    <citation type="journal article" date="2020" name="ISME J.">
        <title>Comparative genomics reveals insights into cyanobacterial evolution and habitat adaptation.</title>
        <authorList>
            <person name="Chen M.Y."/>
            <person name="Teng W.K."/>
            <person name="Zhao L."/>
            <person name="Hu C.X."/>
            <person name="Zhou Y.K."/>
            <person name="Han B.P."/>
            <person name="Song L.R."/>
            <person name="Shu W.S."/>
        </authorList>
    </citation>
    <scope>NUCLEOTIDE SEQUENCE [LARGE SCALE GENOMIC DNA]</scope>
    <source>
        <strain evidence="1 2">FACHB-1370</strain>
    </source>
</reference>
<evidence type="ECO:0000313" key="2">
    <source>
        <dbReference type="Proteomes" id="UP000641954"/>
    </source>
</evidence>